<evidence type="ECO:0000313" key="4">
    <source>
        <dbReference type="Proteomes" id="UP001610563"/>
    </source>
</evidence>
<comment type="caution">
    <text evidence="3">The sequence shown here is derived from an EMBL/GenBank/DDBJ whole genome shotgun (WGS) entry which is preliminary data.</text>
</comment>
<evidence type="ECO:0000259" key="2">
    <source>
        <dbReference type="PROSITE" id="PS50090"/>
    </source>
</evidence>
<feature type="compositionally biased region" description="Basic residues" evidence="1">
    <location>
        <begin position="293"/>
        <end position="302"/>
    </location>
</feature>
<feature type="domain" description="Myb-like" evidence="2">
    <location>
        <begin position="378"/>
        <end position="432"/>
    </location>
</feature>
<proteinExistence type="predicted"/>
<organism evidence="3 4">
    <name type="scientific">Aspergillus keveii</name>
    <dbReference type="NCBI Taxonomy" id="714993"/>
    <lineage>
        <taxon>Eukaryota</taxon>
        <taxon>Fungi</taxon>
        <taxon>Dikarya</taxon>
        <taxon>Ascomycota</taxon>
        <taxon>Pezizomycotina</taxon>
        <taxon>Eurotiomycetes</taxon>
        <taxon>Eurotiomycetidae</taxon>
        <taxon>Eurotiales</taxon>
        <taxon>Aspergillaceae</taxon>
        <taxon>Aspergillus</taxon>
        <taxon>Aspergillus subgen. Nidulantes</taxon>
    </lineage>
</organism>
<evidence type="ECO:0000313" key="3">
    <source>
        <dbReference type="EMBL" id="KAL2782741.1"/>
    </source>
</evidence>
<dbReference type="InterPro" id="IPR001005">
    <property type="entry name" value="SANT/Myb"/>
</dbReference>
<keyword evidence="4" id="KW-1185">Reference proteome</keyword>
<dbReference type="EMBL" id="JBFTWV010000333">
    <property type="protein sequence ID" value="KAL2782741.1"/>
    <property type="molecule type" value="Genomic_DNA"/>
</dbReference>
<reference evidence="3 4" key="1">
    <citation type="submission" date="2024-07" db="EMBL/GenBank/DDBJ databases">
        <title>Section-level genome sequencing and comparative genomics of Aspergillus sections Usti and Cavernicolus.</title>
        <authorList>
            <consortium name="Lawrence Berkeley National Laboratory"/>
            <person name="Nybo J.L."/>
            <person name="Vesth T.C."/>
            <person name="Theobald S."/>
            <person name="Frisvad J.C."/>
            <person name="Larsen T.O."/>
            <person name="Kjaerboelling I."/>
            <person name="Rothschild-Mancinelli K."/>
            <person name="Lyhne E.K."/>
            <person name="Kogle M.E."/>
            <person name="Barry K."/>
            <person name="Clum A."/>
            <person name="Na H."/>
            <person name="Ledsgaard L."/>
            <person name="Lin J."/>
            <person name="Lipzen A."/>
            <person name="Kuo A."/>
            <person name="Riley R."/>
            <person name="Mondo S."/>
            <person name="Labutti K."/>
            <person name="Haridas S."/>
            <person name="Pangalinan J."/>
            <person name="Salamov A.A."/>
            <person name="Simmons B.A."/>
            <person name="Magnuson J.K."/>
            <person name="Chen J."/>
            <person name="Drula E."/>
            <person name="Henrissat B."/>
            <person name="Wiebenga A."/>
            <person name="Lubbers R.J."/>
            <person name="Gomes A.C."/>
            <person name="Makela M.R."/>
            <person name="Stajich J."/>
            <person name="Grigoriev I.V."/>
            <person name="Mortensen U.H."/>
            <person name="De Vries R.P."/>
            <person name="Baker S.E."/>
            <person name="Andersen M.R."/>
        </authorList>
    </citation>
    <scope>NUCLEOTIDE SEQUENCE [LARGE SCALE GENOMIC DNA]</scope>
    <source>
        <strain evidence="3 4">CBS 209.92</strain>
    </source>
</reference>
<accession>A0ABR4FHM4</accession>
<dbReference type="CDD" id="cd00167">
    <property type="entry name" value="SANT"/>
    <property type="match status" value="1"/>
</dbReference>
<feature type="compositionally biased region" description="Pro residues" evidence="1">
    <location>
        <begin position="8"/>
        <end position="20"/>
    </location>
</feature>
<feature type="region of interest" description="Disordered" evidence="1">
    <location>
        <begin position="342"/>
        <end position="363"/>
    </location>
</feature>
<dbReference type="PROSITE" id="PS50090">
    <property type="entry name" value="MYB_LIKE"/>
    <property type="match status" value="1"/>
</dbReference>
<sequence>MNSFKPWTPLPTQPFLPPKTPHAYNPRSASPRRPKPFRDSPPCTLPLPKHHLPARPPAEVCVLVGANTPPLTPSGSSSPHLQTRETLRPDSASKTFSEEPACGAAALRNLVPHIQAPAPDPDPIPRCDPQGNAGILTEPPGFRGDYAEDGLSPPSTLSSDENLVESFRPPEAQEDVPIDPLILINDGSWRDIDLQSSVPQDNSLVHLETTCPYPDPPATPHNPLSHLRGASDRDVGEDNGTQTSDCDGQEVHRSQRSTDPGSSYPDSAHRHHHVDGTSKSSKRKTHHSEGQARKRHRVRFKLPSREDSFTTLQSHFVSLPLNDCLQFLSWLFEGALSHCTSDSSPPTACEDGEARAADRSSLQPEIEQSLNVWKGVQGSSRKGMPWPAEERDLLVKLRKDEGRSWSDVTSVFSKQYPGRTQGAIQVFWCTTIGKTTG</sequence>
<feature type="region of interest" description="Disordered" evidence="1">
    <location>
        <begin position="1"/>
        <end position="99"/>
    </location>
</feature>
<feature type="region of interest" description="Disordered" evidence="1">
    <location>
        <begin position="200"/>
        <end position="302"/>
    </location>
</feature>
<feature type="region of interest" description="Disordered" evidence="1">
    <location>
        <begin position="114"/>
        <end position="174"/>
    </location>
</feature>
<dbReference type="Proteomes" id="UP001610563">
    <property type="component" value="Unassembled WGS sequence"/>
</dbReference>
<name>A0ABR4FHM4_9EURO</name>
<gene>
    <name evidence="3" type="ORF">BJX66DRAFT_166882</name>
</gene>
<dbReference type="Gene3D" id="1.10.10.60">
    <property type="entry name" value="Homeodomain-like"/>
    <property type="match status" value="1"/>
</dbReference>
<evidence type="ECO:0000256" key="1">
    <source>
        <dbReference type="SAM" id="MobiDB-lite"/>
    </source>
</evidence>
<protein>
    <recommendedName>
        <fullName evidence="2">Myb-like domain-containing protein</fullName>
    </recommendedName>
</protein>